<dbReference type="GO" id="GO:0008270">
    <property type="term" value="F:zinc ion binding"/>
    <property type="evidence" value="ECO:0007669"/>
    <property type="project" value="InterPro"/>
</dbReference>
<dbReference type="RefSeq" id="XP_060295017.1">
    <property type="nucleotide sequence ID" value="XM_060438064.1"/>
</dbReference>
<dbReference type="PROSITE" id="PS00463">
    <property type="entry name" value="ZN2_CY6_FUNGAL_1"/>
    <property type="match status" value="1"/>
</dbReference>
<reference evidence="6" key="1">
    <citation type="submission" date="2023-06" db="EMBL/GenBank/DDBJ databases">
        <title>Genome-scale phylogeny and comparative genomics of the fungal order Sordariales.</title>
        <authorList>
            <consortium name="Lawrence Berkeley National Laboratory"/>
            <person name="Hensen N."/>
            <person name="Bonometti L."/>
            <person name="Westerberg I."/>
            <person name="Brannstrom I.O."/>
            <person name="Guillou S."/>
            <person name="Cros-Aarteil S."/>
            <person name="Calhoun S."/>
            <person name="Haridas S."/>
            <person name="Kuo A."/>
            <person name="Mondo S."/>
            <person name="Pangilinan J."/>
            <person name="Riley R."/>
            <person name="LaButti K."/>
            <person name="Andreopoulos B."/>
            <person name="Lipzen A."/>
            <person name="Chen C."/>
            <person name="Yanf M."/>
            <person name="Daum C."/>
            <person name="Ng V."/>
            <person name="Clum A."/>
            <person name="Steindorff A."/>
            <person name="Ohm R."/>
            <person name="Martin F."/>
            <person name="Silar P."/>
            <person name="Natvig D."/>
            <person name="Lalanne C."/>
            <person name="Gautier V."/>
            <person name="Ament-velasquez S.L."/>
            <person name="Kruys A."/>
            <person name="Hutchinson M.I."/>
            <person name="Powell A.J."/>
            <person name="Barry K."/>
            <person name="Miller A.N."/>
            <person name="Grigoriev I.V."/>
            <person name="Debuchy R."/>
            <person name="Gladieux P."/>
            <person name="Thoren M.H."/>
            <person name="Johannesson H."/>
        </authorList>
    </citation>
    <scope>NUCLEOTIDE SEQUENCE</scope>
    <source>
        <strain evidence="6">SMH2392-1A</strain>
    </source>
</reference>
<dbReference type="PROSITE" id="PS50048">
    <property type="entry name" value="ZN2_CY6_FUNGAL_2"/>
    <property type="match status" value="1"/>
</dbReference>
<evidence type="ECO:0000256" key="4">
    <source>
        <dbReference type="SAM" id="MobiDB-lite"/>
    </source>
</evidence>
<dbReference type="GO" id="GO:0006351">
    <property type="term" value="P:DNA-templated transcription"/>
    <property type="evidence" value="ECO:0007669"/>
    <property type="project" value="InterPro"/>
</dbReference>
<dbReference type="Gene3D" id="4.10.240.10">
    <property type="entry name" value="Zn(2)-C6 fungal-type DNA-binding domain"/>
    <property type="match status" value="1"/>
</dbReference>
<dbReference type="InterPro" id="IPR036864">
    <property type="entry name" value="Zn2-C6_fun-type_DNA-bd_sf"/>
</dbReference>
<feature type="compositionally biased region" description="Basic and acidic residues" evidence="4">
    <location>
        <begin position="413"/>
        <end position="423"/>
    </location>
</feature>
<gene>
    <name evidence="6" type="ORF">B0T26DRAFT_649213</name>
</gene>
<dbReference type="Proteomes" id="UP001172101">
    <property type="component" value="Unassembled WGS sequence"/>
</dbReference>
<dbReference type="InterPro" id="IPR007219">
    <property type="entry name" value="XnlR_reg_dom"/>
</dbReference>
<evidence type="ECO:0000313" key="6">
    <source>
        <dbReference type="EMBL" id="KAK0713694.1"/>
    </source>
</evidence>
<feature type="region of interest" description="Disordered" evidence="4">
    <location>
        <begin position="413"/>
        <end position="437"/>
    </location>
</feature>
<comment type="caution">
    <text evidence="6">The sequence shown here is derived from an EMBL/GenBank/DDBJ whole genome shotgun (WGS) entry which is preliminary data.</text>
</comment>
<evidence type="ECO:0000259" key="5">
    <source>
        <dbReference type="PROSITE" id="PS50048"/>
    </source>
</evidence>
<evidence type="ECO:0000256" key="2">
    <source>
        <dbReference type="ARBA" id="ARBA00022723"/>
    </source>
</evidence>
<accession>A0AA40ADE0</accession>
<evidence type="ECO:0000256" key="1">
    <source>
        <dbReference type="ARBA" id="ARBA00004123"/>
    </source>
</evidence>
<dbReference type="CDD" id="cd12148">
    <property type="entry name" value="fungal_TF_MHR"/>
    <property type="match status" value="1"/>
</dbReference>
<dbReference type="SMART" id="SM00066">
    <property type="entry name" value="GAL4"/>
    <property type="match status" value="1"/>
</dbReference>
<keyword evidence="2" id="KW-0479">Metal-binding</keyword>
<dbReference type="SMART" id="SM00906">
    <property type="entry name" value="Fungal_trans"/>
    <property type="match status" value="1"/>
</dbReference>
<dbReference type="GO" id="GO:0000981">
    <property type="term" value="F:DNA-binding transcription factor activity, RNA polymerase II-specific"/>
    <property type="evidence" value="ECO:0007669"/>
    <property type="project" value="InterPro"/>
</dbReference>
<dbReference type="GeneID" id="85321334"/>
<sequence>MDLTAPDSFVGGADHKKRTRIRFSCTSCRGKKLKCDRQSPCDQCIKRGLDGTCQFIPYVATASPSEPAPGLARAAASASPRGIKPATDSALQARLKHLEHIVQVLKSQRRWAGDTALTVGSEGDQQDDDYGEGENQFLPRCLKETAGLVTEDQRYIDNANWEAILDHITTLTSDLHTFDDIPDDIPDDTRTRHFIPYDYASSAKGPVLFSGVFPRATVAQMAFHLPPRPVADRLISALFETKEPSWVIFHVPSFLRDYNRLWENPSKRTYASLALHFSAFSLASLYILGRGEEMPGNLGPARAVFESFKAHAAHCLALSDYTKPGCYKIEALIMLFGCEFVGYPDAVVGSSMLLTITIRLAMHMGMHRDGRHYPKMSPFTSEMRRRKWAMLREIDRLLSFHFGLPSNIHDRFSDTEPPRNLHDEDFDEETEVLPPSRPFTERTTATLIIFKSRLGAVFGEIIEPTSSPKPMSHADTLRLDARLQQVHDNIPAILQYRPPSESLADPVDLFMQRYLLDLIYLKARMVLHRSYLGLGRLYERYADCRRICLESAMLALQYQYEIHVEVQPDGRLAKDRWFLNSLSVHDFLLADMILCLELSYLTAKEDKPGSQFTIEVEVVDGAVPDVVAKEKLLELLETSRLVWQAMRHQSTEANRGFKILSKMLNLSMGATGFSSESSNCSPESQDQAPSHHPQYQTGTAFFSIVRIIFSDASCRMANGPNLRSGTQY</sequence>
<dbReference type="PANTHER" id="PTHR31001">
    <property type="entry name" value="UNCHARACTERIZED TRANSCRIPTIONAL REGULATORY PROTEIN"/>
    <property type="match status" value="1"/>
</dbReference>
<evidence type="ECO:0000256" key="3">
    <source>
        <dbReference type="ARBA" id="ARBA00023242"/>
    </source>
</evidence>
<dbReference type="SUPFAM" id="SSF57701">
    <property type="entry name" value="Zn2/Cys6 DNA-binding domain"/>
    <property type="match status" value="1"/>
</dbReference>
<dbReference type="Pfam" id="PF00172">
    <property type="entry name" value="Zn_clus"/>
    <property type="match status" value="1"/>
</dbReference>
<feature type="domain" description="Zn(2)-C6 fungal-type" evidence="5">
    <location>
        <begin position="24"/>
        <end position="55"/>
    </location>
</feature>
<evidence type="ECO:0000313" key="7">
    <source>
        <dbReference type="Proteomes" id="UP001172101"/>
    </source>
</evidence>
<dbReference type="Pfam" id="PF04082">
    <property type="entry name" value="Fungal_trans"/>
    <property type="match status" value="1"/>
</dbReference>
<dbReference type="InterPro" id="IPR001138">
    <property type="entry name" value="Zn2Cys6_DnaBD"/>
</dbReference>
<organism evidence="6 7">
    <name type="scientific">Lasiosphaeria miniovina</name>
    <dbReference type="NCBI Taxonomy" id="1954250"/>
    <lineage>
        <taxon>Eukaryota</taxon>
        <taxon>Fungi</taxon>
        <taxon>Dikarya</taxon>
        <taxon>Ascomycota</taxon>
        <taxon>Pezizomycotina</taxon>
        <taxon>Sordariomycetes</taxon>
        <taxon>Sordariomycetidae</taxon>
        <taxon>Sordariales</taxon>
        <taxon>Lasiosphaeriaceae</taxon>
        <taxon>Lasiosphaeria</taxon>
    </lineage>
</organism>
<dbReference type="CDD" id="cd00067">
    <property type="entry name" value="GAL4"/>
    <property type="match status" value="1"/>
</dbReference>
<keyword evidence="3" id="KW-0539">Nucleus</keyword>
<proteinExistence type="predicted"/>
<dbReference type="EMBL" id="JAUIRO010000005">
    <property type="protein sequence ID" value="KAK0713694.1"/>
    <property type="molecule type" value="Genomic_DNA"/>
</dbReference>
<keyword evidence="7" id="KW-1185">Reference proteome</keyword>
<comment type="subcellular location">
    <subcellularLocation>
        <location evidence="1">Nucleus</location>
    </subcellularLocation>
</comment>
<dbReference type="PANTHER" id="PTHR31001:SF49">
    <property type="entry name" value="ZN(II)2CYS6 TRANSCRIPTION FACTOR (EUROFUNG)"/>
    <property type="match status" value="1"/>
</dbReference>
<dbReference type="AlphaFoldDB" id="A0AA40ADE0"/>
<dbReference type="GO" id="GO:0003677">
    <property type="term" value="F:DNA binding"/>
    <property type="evidence" value="ECO:0007669"/>
    <property type="project" value="InterPro"/>
</dbReference>
<dbReference type="GO" id="GO:0005634">
    <property type="term" value="C:nucleus"/>
    <property type="evidence" value="ECO:0007669"/>
    <property type="project" value="UniProtKB-SubCell"/>
</dbReference>
<name>A0AA40ADE0_9PEZI</name>
<dbReference type="InterPro" id="IPR050613">
    <property type="entry name" value="Sec_Metabolite_Reg"/>
</dbReference>
<protein>
    <submittedName>
        <fullName evidence="6">Fungal-specific transcription factor domain-containing protein</fullName>
    </submittedName>
</protein>